<gene>
    <name evidence="2" type="ORF">P5673_019566</name>
</gene>
<accession>A0AAD9QB64</accession>
<organism evidence="2 3">
    <name type="scientific">Acropora cervicornis</name>
    <name type="common">Staghorn coral</name>
    <dbReference type="NCBI Taxonomy" id="6130"/>
    <lineage>
        <taxon>Eukaryota</taxon>
        <taxon>Metazoa</taxon>
        <taxon>Cnidaria</taxon>
        <taxon>Anthozoa</taxon>
        <taxon>Hexacorallia</taxon>
        <taxon>Scleractinia</taxon>
        <taxon>Astrocoeniina</taxon>
        <taxon>Acroporidae</taxon>
        <taxon>Acropora</taxon>
    </lineage>
</organism>
<reference evidence="2" key="1">
    <citation type="journal article" date="2023" name="G3 (Bethesda)">
        <title>Whole genome assembly and annotation of the endangered Caribbean coral Acropora cervicornis.</title>
        <authorList>
            <person name="Selwyn J.D."/>
            <person name="Vollmer S.V."/>
        </authorList>
    </citation>
    <scope>NUCLEOTIDE SEQUENCE</scope>
    <source>
        <strain evidence="2">K2</strain>
    </source>
</reference>
<protein>
    <submittedName>
        <fullName evidence="2">Uncharacterized protein</fullName>
    </submittedName>
</protein>
<sequence length="78" mass="8748">MTSSDGHRHCCSGTGRDGVSRRTDSVGKNLHYCKWLPQNSFSSWVDTDYPSNLSSCSFEDKIIGECKDDDDGQIDDRK</sequence>
<feature type="region of interest" description="Disordered" evidence="1">
    <location>
        <begin position="1"/>
        <end position="22"/>
    </location>
</feature>
<dbReference type="Proteomes" id="UP001249851">
    <property type="component" value="Unassembled WGS sequence"/>
</dbReference>
<comment type="caution">
    <text evidence="2">The sequence shown here is derived from an EMBL/GenBank/DDBJ whole genome shotgun (WGS) entry which is preliminary data.</text>
</comment>
<reference evidence="2" key="2">
    <citation type="journal article" date="2023" name="Science">
        <title>Genomic signatures of disease resistance in endangered staghorn corals.</title>
        <authorList>
            <person name="Vollmer S.V."/>
            <person name="Selwyn J.D."/>
            <person name="Despard B.A."/>
            <person name="Roesel C.L."/>
        </authorList>
    </citation>
    <scope>NUCLEOTIDE SEQUENCE</scope>
    <source>
        <strain evidence="2">K2</strain>
    </source>
</reference>
<evidence type="ECO:0000313" key="2">
    <source>
        <dbReference type="EMBL" id="KAK2557998.1"/>
    </source>
</evidence>
<keyword evidence="3" id="KW-1185">Reference proteome</keyword>
<dbReference type="AlphaFoldDB" id="A0AAD9QB64"/>
<evidence type="ECO:0000313" key="3">
    <source>
        <dbReference type="Proteomes" id="UP001249851"/>
    </source>
</evidence>
<name>A0AAD9QB64_ACRCE</name>
<proteinExistence type="predicted"/>
<dbReference type="EMBL" id="JARQWQ010000046">
    <property type="protein sequence ID" value="KAK2557998.1"/>
    <property type="molecule type" value="Genomic_DNA"/>
</dbReference>
<evidence type="ECO:0000256" key="1">
    <source>
        <dbReference type="SAM" id="MobiDB-lite"/>
    </source>
</evidence>